<evidence type="ECO:0000256" key="3">
    <source>
        <dbReference type="SAM" id="MobiDB-lite"/>
    </source>
</evidence>
<feature type="region of interest" description="Disordered" evidence="3">
    <location>
        <begin position="277"/>
        <end position="314"/>
    </location>
</feature>
<feature type="compositionally biased region" description="Basic residues" evidence="3">
    <location>
        <begin position="305"/>
        <end position="314"/>
    </location>
</feature>
<reference evidence="6" key="2">
    <citation type="submission" date="2020-10" db="UniProtKB">
        <authorList>
            <consortium name="WormBaseParasite"/>
        </authorList>
    </citation>
    <scope>IDENTIFICATION</scope>
</reference>
<protein>
    <submittedName>
        <fullName evidence="6">RRM domain-containing protein</fullName>
    </submittedName>
</protein>
<evidence type="ECO:0000313" key="6">
    <source>
        <dbReference type="WBParaSite" id="Pan_g19792.t1"/>
    </source>
</evidence>
<dbReference type="GO" id="GO:0008143">
    <property type="term" value="F:poly(A) binding"/>
    <property type="evidence" value="ECO:0007669"/>
    <property type="project" value="TreeGrafter"/>
</dbReference>
<reference evidence="5" key="1">
    <citation type="journal article" date="2013" name="Genetics">
        <title>The draft genome and transcriptome of Panagrellus redivivus are shaped by the harsh demands of a free-living lifestyle.</title>
        <authorList>
            <person name="Srinivasan J."/>
            <person name="Dillman A.R."/>
            <person name="Macchietto M.G."/>
            <person name="Heikkinen L."/>
            <person name="Lakso M."/>
            <person name="Fracchia K.M."/>
            <person name="Antoshechkin I."/>
            <person name="Mortazavi A."/>
            <person name="Wong G."/>
            <person name="Sternberg P.W."/>
        </authorList>
    </citation>
    <scope>NUCLEOTIDE SEQUENCE [LARGE SCALE GENOMIC DNA]</scope>
    <source>
        <strain evidence="5">MT8872</strain>
    </source>
</reference>
<dbReference type="PANTHER" id="PTHR23236:SF12">
    <property type="entry name" value="EUKARYOTIC INITIATION FACTOR 4B-RELATED"/>
    <property type="match status" value="1"/>
</dbReference>
<dbReference type="Proteomes" id="UP000492821">
    <property type="component" value="Unassembled WGS sequence"/>
</dbReference>
<evidence type="ECO:0000256" key="1">
    <source>
        <dbReference type="ARBA" id="ARBA00022884"/>
    </source>
</evidence>
<dbReference type="PANTHER" id="PTHR23236">
    <property type="entry name" value="EUKARYOTIC TRANSLATION INITIATION FACTOR 4B/4H"/>
    <property type="match status" value="1"/>
</dbReference>
<evidence type="ECO:0000259" key="4">
    <source>
        <dbReference type="PROSITE" id="PS50102"/>
    </source>
</evidence>
<dbReference type="InterPro" id="IPR035979">
    <property type="entry name" value="RBD_domain_sf"/>
</dbReference>
<sequence length="314" mass="35749">MNTGAQVRPLADMYNLWILCAPRTYCLSLSHQYEKPDMHLDILEIGYAQLRGNYQAFEVLIEGGSCLSININRPSTEPHYPNQASFGAFLPTCVAFFSHLHKMDPLLKILLEDEELDYDDDVIDYPDRLPEVNVCESETIIPETVFKAAKDIVYNERQHQLQRIAEEVARIQAMQEAEVERYHYNENRSTCSDSDDTDARSIFVNGVDYSVSKSRLEQHFLQCGPIVRLTILINNATGRSKGAAYVEFETVDAVQNALKLNSSVFCGRKLLVAPKRTNKPGFQSAKPSNYLDRRSSYSGYGSGYRKQHSRRYVP</sequence>
<dbReference type="InterPro" id="IPR000504">
    <property type="entry name" value="RRM_dom"/>
</dbReference>
<dbReference type="PROSITE" id="PS50102">
    <property type="entry name" value="RRM"/>
    <property type="match status" value="1"/>
</dbReference>
<dbReference type="Pfam" id="PF00076">
    <property type="entry name" value="RRM_1"/>
    <property type="match status" value="1"/>
</dbReference>
<keyword evidence="5" id="KW-1185">Reference proteome</keyword>
<accession>A0A7E4VDQ3</accession>
<dbReference type="Gene3D" id="3.30.70.330">
    <property type="match status" value="1"/>
</dbReference>
<dbReference type="SUPFAM" id="SSF54928">
    <property type="entry name" value="RNA-binding domain, RBD"/>
    <property type="match status" value="1"/>
</dbReference>
<feature type="domain" description="RRM" evidence="4">
    <location>
        <begin position="200"/>
        <end position="277"/>
    </location>
</feature>
<dbReference type="SMART" id="SM00360">
    <property type="entry name" value="RRM"/>
    <property type="match status" value="1"/>
</dbReference>
<dbReference type="AlphaFoldDB" id="A0A7E4VDQ3"/>
<organism evidence="5 6">
    <name type="scientific">Panagrellus redivivus</name>
    <name type="common">Microworm</name>
    <dbReference type="NCBI Taxonomy" id="6233"/>
    <lineage>
        <taxon>Eukaryota</taxon>
        <taxon>Metazoa</taxon>
        <taxon>Ecdysozoa</taxon>
        <taxon>Nematoda</taxon>
        <taxon>Chromadorea</taxon>
        <taxon>Rhabditida</taxon>
        <taxon>Tylenchina</taxon>
        <taxon>Panagrolaimomorpha</taxon>
        <taxon>Panagrolaimoidea</taxon>
        <taxon>Panagrolaimidae</taxon>
        <taxon>Panagrellus</taxon>
    </lineage>
</organism>
<name>A0A7E4VDQ3_PANRE</name>
<evidence type="ECO:0000256" key="2">
    <source>
        <dbReference type="PROSITE-ProRule" id="PRU00176"/>
    </source>
</evidence>
<evidence type="ECO:0000313" key="5">
    <source>
        <dbReference type="Proteomes" id="UP000492821"/>
    </source>
</evidence>
<dbReference type="InterPro" id="IPR012677">
    <property type="entry name" value="Nucleotide-bd_a/b_plait_sf"/>
</dbReference>
<keyword evidence="1 2" id="KW-0694">RNA-binding</keyword>
<dbReference type="WBParaSite" id="Pan_g19792.t1">
    <property type="protein sequence ID" value="Pan_g19792.t1"/>
    <property type="gene ID" value="Pan_g19792"/>
</dbReference>
<proteinExistence type="predicted"/>